<sequence>MKKIILFVFLITALLIVYSLSTVENVNSLEGDFEEMAFVRNENNTGPVHRIYVFSLNDTLWTQMRKHIDLLPHTKYGTTEVYYFLKKDVKSIEISLDMSGLENKTLKPLAHYVKNGQGKIIRK</sequence>
<evidence type="ECO:0000313" key="1">
    <source>
        <dbReference type="EMBL" id="WKK82054.1"/>
    </source>
</evidence>
<name>A0AA49GEL0_9BACT</name>
<dbReference type="KEGG" id="marp:QYS47_07830"/>
<dbReference type="EMBL" id="CP129968">
    <property type="protein sequence ID" value="WKK82054.1"/>
    <property type="molecule type" value="Genomic_DNA"/>
</dbReference>
<accession>A0AA49GEL0</accession>
<organism evidence="1">
    <name type="scientific">Marivirga arenosa</name>
    <dbReference type="NCBI Taxonomy" id="3059076"/>
    <lineage>
        <taxon>Bacteria</taxon>
        <taxon>Pseudomonadati</taxon>
        <taxon>Bacteroidota</taxon>
        <taxon>Cytophagia</taxon>
        <taxon>Cytophagales</taxon>
        <taxon>Marivirgaceae</taxon>
        <taxon>Marivirga</taxon>
    </lineage>
</organism>
<dbReference type="Proteomes" id="UP001232019">
    <property type="component" value="Chromosome"/>
</dbReference>
<proteinExistence type="predicted"/>
<dbReference type="AlphaFoldDB" id="A0AA49GEL0"/>
<gene>
    <name evidence="1" type="ORF">QYS47_07830</name>
</gene>
<reference evidence="1" key="1">
    <citation type="submission" date="2023-08" db="EMBL/GenBank/DDBJ databases">
        <title>Comparative genomics and taxonomic characterization of three novel marine species of genus Marivirga.</title>
        <authorList>
            <person name="Muhammad N."/>
            <person name="Kim S.-G."/>
        </authorList>
    </citation>
    <scope>NUCLEOTIDE SEQUENCE</scope>
    <source>
        <strain evidence="1">BKB1-2</strain>
    </source>
</reference>
<dbReference type="RefSeq" id="WP_302127605.1">
    <property type="nucleotide sequence ID" value="NZ_CP129968.2"/>
</dbReference>
<protein>
    <submittedName>
        <fullName evidence="1">Uncharacterized protein</fullName>
    </submittedName>
</protein>